<dbReference type="RefSeq" id="WP_013393457.1">
    <property type="nucleotide sequence ID" value="NC_014640.1"/>
</dbReference>
<keyword evidence="1" id="KW-0732">Signal</keyword>
<name>E3HTM5_ACHXA</name>
<protein>
    <submittedName>
        <fullName evidence="2">Uncharacterized protein</fullName>
    </submittedName>
</protein>
<evidence type="ECO:0000313" key="3">
    <source>
        <dbReference type="Proteomes" id="UP000006876"/>
    </source>
</evidence>
<evidence type="ECO:0000313" key="2">
    <source>
        <dbReference type="EMBL" id="ADP16141.1"/>
    </source>
</evidence>
<dbReference type="KEGG" id="axy:AXYL_02821"/>
<feature type="chain" id="PRO_5003171854" evidence="1">
    <location>
        <begin position="38"/>
        <end position="367"/>
    </location>
</feature>
<dbReference type="HOGENOM" id="CLU_780162_0_0_4"/>
<reference evidence="2 3" key="1">
    <citation type="journal article" date="2011" name="J. Bacteriol.">
        <title>Complete genome sequence of the haloaromatic acid-degrading bacterium Achromobacter xylosoxidans A8.</title>
        <authorList>
            <person name="Strnad H."/>
            <person name="Ridl J."/>
            <person name="Paces J."/>
            <person name="Kolar M."/>
            <person name="Vlcek C."/>
            <person name="Paces V."/>
        </authorList>
    </citation>
    <scope>NUCLEOTIDE SEQUENCE [LARGE SCALE GENOMIC DNA]</scope>
    <source>
        <strain evidence="2 3">A8</strain>
    </source>
</reference>
<accession>E3HTM5</accession>
<sequence>MLNLAVAMPRKGESMKTASVVAALCLGASLLGDSALAADVSGGATIVPIAGGLPAGSFDIKTDAASIFLERAVLFKENGWFTKDKEVAITAKMSINSRKRNSSSTTLTISRVYKFDVKTYDDGRVEIPIKSLPLLDTFNLSGEDYLVTSIVMDLFLSKKKEKTDFTKTLETVIEVSKRIPIPVNPYAEYASVFGDSFSQVVERAIQEGADTVPFASFGLRFLQGSTSAAYTEKPGIHAIVIAGKAQEPGVLPLEKLDGKSLAYDEIAGLSYAGNRVKNNHIIVRVTASTDPWKSLASSKDTLERLYAEGKGALDFSKAQGISAPNLAAIIKRQDASDTFILSSAETAQFESAIKEFNNIRASSVFQF</sequence>
<dbReference type="AlphaFoldDB" id="E3HTM5"/>
<dbReference type="Proteomes" id="UP000006876">
    <property type="component" value="Chromosome"/>
</dbReference>
<organism evidence="2 3">
    <name type="scientific">Achromobacter xylosoxidans (strain A8)</name>
    <dbReference type="NCBI Taxonomy" id="762376"/>
    <lineage>
        <taxon>Bacteria</taxon>
        <taxon>Pseudomonadati</taxon>
        <taxon>Pseudomonadota</taxon>
        <taxon>Betaproteobacteria</taxon>
        <taxon>Burkholderiales</taxon>
        <taxon>Alcaligenaceae</taxon>
        <taxon>Achromobacter</taxon>
    </lineage>
</organism>
<gene>
    <name evidence="2" type="ordered locus">AXYL_02821</name>
</gene>
<evidence type="ECO:0000256" key="1">
    <source>
        <dbReference type="SAM" id="SignalP"/>
    </source>
</evidence>
<feature type="signal peptide" evidence="1">
    <location>
        <begin position="1"/>
        <end position="37"/>
    </location>
</feature>
<proteinExistence type="predicted"/>
<dbReference type="PATRIC" id="fig|762376.5.peg.2832"/>
<dbReference type="EMBL" id="CP002287">
    <property type="protein sequence ID" value="ADP16141.1"/>
    <property type="molecule type" value="Genomic_DNA"/>
</dbReference>
<dbReference type="eggNOG" id="ENOG5033T75">
    <property type="taxonomic scope" value="Bacteria"/>
</dbReference>